<evidence type="ECO:0000313" key="1">
    <source>
        <dbReference type="EMBL" id="GFU39142.1"/>
    </source>
</evidence>
<reference evidence="1" key="1">
    <citation type="submission" date="2020-08" db="EMBL/GenBank/DDBJ databases">
        <title>Multicomponent nature underlies the extraordinary mechanical properties of spider dragline silk.</title>
        <authorList>
            <person name="Kono N."/>
            <person name="Nakamura H."/>
            <person name="Mori M."/>
            <person name="Yoshida Y."/>
            <person name="Ohtoshi R."/>
            <person name="Malay A.D."/>
            <person name="Moran D.A.P."/>
            <person name="Tomita M."/>
            <person name="Numata K."/>
            <person name="Arakawa K."/>
        </authorList>
    </citation>
    <scope>NUCLEOTIDE SEQUENCE</scope>
</reference>
<dbReference type="EMBL" id="BMAW01035302">
    <property type="protein sequence ID" value="GFU39142.1"/>
    <property type="molecule type" value="Genomic_DNA"/>
</dbReference>
<gene>
    <name evidence="1" type="ORF">NPIL_524541</name>
</gene>
<name>A0A8X6QYX6_NEPPI</name>
<accession>A0A8X6QYX6</accession>
<comment type="caution">
    <text evidence="1">The sequence shown here is derived from an EMBL/GenBank/DDBJ whole genome shotgun (WGS) entry which is preliminary data.</text>
</comment>
<dbReference type="Proteomes" id="UP000887013">
    <property type="component" value="Unassembled WGS sequence"/>
</dbReference>
<proteinExistence type="predicted"/>
<dbReference type="AlphaFoldDB" id="A0A8X6QYX6"/>
<evidence type="ECO:0000313" key="2">
    <source>
        <dbReference type="Proteomes" id="UP000887013"/>
    </source>
</evidence>
<keyword evidence="2" id="KW-1185">Reference proteome</keyword>
<organism evidence="1 2">
    <name type="scientific">Nephila pilipes</name>
    <name type="common">Giant wood spider</name>
    <name type="synonym">Nephila maculata</name>
    <dbReference type="NCBI Taxonomy" id="299642"/>
    <lineage>
        <taxon>Eukaryota</taxon>
        <taxon>Metazoa</taxon>
        <taxon>Ecdysozoa</taxon>
        <taxon>Arthropoda</taxon>
        <taxon>Chelicerata</taxon>
        <taxon>Arachnida</taxon>
        <taxon>Araneae</taxon>
        <taxon>Araneomorphae</taxon>
        <taxon>Entelegynae</taxon>
        <taxon>Araneoidea</taxon>
        <taxon>Nephilidae</taxon>
        <taxon>Nephila</taxon>
    </lineage>
</organism>
<sequence>MVTSARCVREFVCEALIQSTCIDGVPSHFSTFVQDNSGTRGISISADGEKVDSGEADLLGKIDSAIDIAKEKTIQKNLDTS</sequence>
<protein>
    <submittedName>
        <fullName evidence="1">Uncharacterized protein</fullName>
    </submittedName>
</protein>